<evidence type="ECO:0000256" key="2">
    <source>
        <dbReference type="ARBA" id="ARBA00022692"/>
    </source>
</evidence>
<feature type="transmembrane region" description="Helical" evidence="6">
    <location>
        <begin position="123"/>
        <end position="145"/>
    </location>
</feature>
<keyword evidence="9" id="KW-1185">Reference proteome</keyword>
<dbReference type="Gene3D" id="1.20.1250.20">
    <property type="entry name" value="MFS general substrate transporter like domains"/>
    <property type="match status" value="1"/>
</dbReference>
<name>A0A8H4LAV3_9HYPO</name>
<dbReference type="InterPro" id="IPR011701">
    <property type="entry name" value="MFS"/>
</dbReference>
<dbReference type="OrthoDB" id="2585655at2759"/>
<dbReference type="Gene3D" id="1.20.1720.10">
    <property type="entry name" value="Multidrug resistance protein D"/>
    <property type="match status" value="1"/>
</dbReference>
<sequence length="444" mass="48915">MSKPEVESLEHCNDTESLSEEHKQYLLERHGTINLDPVPYMSDADPLNWPKWKKIVNLSLVAFHGMMATFTAAAIQSAFVEIAEDLEVSVQRASYLTSLVIAILGGAPLFWRPLSHTYGRRPTFLLSLVCSLVGNIGCAVSPTYATMGLCRAITAFFICPAAFIGTAVVSETFFRKERARYMGVWTTMVTLGVPVAPLIFGFVAMRTGYRWIYWILAMTNGAQFILHGLFIRFPNVVVPAVAHAMVFLWGSVMTTFEIPQVFPEKFGFNTQQVGLQNIGVIIGTIAGEQIGGILSDKWMGLRERKGKRPEPEYRLWLSYMGYLTAICGVVVFLVQLDRASDTWDVTPIVGAGIAAAGNQIVTTIMITYAVDCYPGDAAAVGVFITFIRQCWGFIGPFRIPEMVESPGLSLSAVISTATIVAAAVLPTMLLQFKGRHWRAQNTTN</sequence>
<keyword evidence="4 6" id="KW-0472">Membrane</keyword>
<evidence type="ECO:0000256" key="1">
    <source>
        <dbReference type="ARBA" id="ARBA00004141"/>
    </source>
</evidence>
<accession>A0A8H4LAV3</accession>
<evidence type="ECO:0000256" key="4">
    <source>
        <dbReference type="ARBA" id="ARBA00023136"/>
    </source>
</evidence>
<dbReference type="Pfam" id="PF07690">
    <property type="entry name" value="MFS_1"/>
    <property type="match status" value="1"/>
</dbReference>
<evidence type="ECO:0000259" key="7">
    <source>
        <dbReference type="PROSITE" id="PS50850"/>
    </source>
</evidence>
<dbReference type="EMBL" id="JAADYS010001034">
    <property type="protein sequence ID" value="KAF4465441.1"/>
    <property type="molecule type" value="Genomic_DNA"/>
</dbReference>
<feature type="transmembrane region" description="Helical" evidence="6">
    <location>
        <begin position="151"/>
        <end position="169"/>
    </location>
</feature>
<keyword evidence="5" id="KW-0325">Glycoprotein</keyword>
<feature type="transmembrane region" description="Helical" evidence="6">
    <location>
        <begin position="315"/>
        <end position="336"/>
    </location>
</feature>
<keyword evidence="2 6" id="KW-0812">Transmembrane</keyword>
<dbReference type="PANTHER" id="PTHR23502:SF2">
    <property type="entry name" value="TRANSPORTER, PUTATIVE (AFU_ORTHOLOGUE AFUA_2G08910)-RELATED"/>
    <property type="match status" value="1"/>
</dbReference>
<evidence type="ECO:0000256" key="6">
    <source>
        <dbReference type="SAM" id="Phobius"/>
    </source>
</evidence>
<feature type="domain" description="Major facilitator superfamily (MFS) profile" evidence="7">
    <location>
        <begin position="57"/>
        <end position="444"/>
    </location>
</feature>
<feature type="transmembrane region" description="Helical" evidence="6">
    <location>
        <begin position="181"/>
        <end position="205"/>
    </location>
</feature>
<comment type="subcellular location">
    <subcellularLocation>
        <location evidence="1">Membrane</location>
        <topology evidence="1">Multi-pass membrane protein</topology>
    </subcellularLocation>
</comment>
<feature type="transmembrane region" description="Helical" evidence="6">
    <location>
        <begin position="377"/>
        <end position="397"/>
    </location>
</feature>
<protein>
    <submittedName>
        <fullName evidence="8">Major facilitator superfamily domain general substrate transporter</fullName>
    </submittedName>
</protein>
<dbReference type="InterPro" id="IPR020846">
    <property type="entry name" value="MFS_dom"/>
</dbReference>
<feature type="transmembrane region" description="Helical" evidence="6">
    <location>
        <begin position="348"/>
        <end position="370"/>
    </location>
</feature>
<feature type="transmembrane region" description="Helical" evidence="6">
    <location>
        <begin position="237"/>
        <end position="256"/>
    </location>
</feature>
<evidence type="ECO:0000256" key="3">
    <source>
        <dbReference type="ARBA" id="ARBA00022989"/>
    </source>
</evidence>
<feature type="transmembrane region" description="Helical" evidence="6">
    <location>
        <begin position="92"/>
        <end position="111"/>
    </location>
</feature>
<dbReference type="GO" id="GO:0022857">
    <property type="term" value="F:transmembrane transporter activity"/>
    <property type="evidence" value="ECO:0007669"/>
    <property type="project" value="InterPro"/>
</dbReference>
<evidence type="ECO:0000313" key="8">
    <source>
        <dbReference type="EMBL" id="KAF4465441.1"/>
    </source>
</evidence>
<feature type="transmembrane region" description="Helical" evidence="6">
    <location>
        <begin position="276"/>
        <end position="294"/>
    </location>
</feature>
<reference evidence="8 9" key="1">
    <citation type="submission" date="2020-01" db="EMBL/GenBank/DDBJ databases">
        <title>Identification and distribution of gene clusters putatively required for synthesis of sphingolipid metabolism inhibitors in phylogenetically diverse species of the filamentous fungus Fusarium.</title>
        <authorList>
            <person name="Kim H.-S."/>
            <person name="Busman M."/>
            <person name="Brown D.W."/>
            <person name="Divon H."/>
            <person name="Uhlig S."/>
            <person name="Proctor R.H."/>
        </authorList>
    </citation>
    <scope>NUCLEOTIDE SEQUENCE [LARGE SCALE GENOMIC DNA]</scope>
    <source>
        <strain evidence="8 9">NRRL 20459</strain>
    </source>
</reference>
<feature type="transmembrane region" description="Helical" evidence="6">
    <location>
        <begin position="409"/>
        <end position="430"/>
    </location>
</feature>
<dbReference type="SUPFAM" id="SSF103473">
    <property type="entry name" value="MFS general substrate transporter"/>
    <property type="match status" value="1"/>
</dbReference>
<keyword evidence="3 6" id="KW-1133">Transmembrane helix</keyword>
<dbReference type="GO" id="GO:0005886">
    <property type="term" value="C:plasma membrane"/>
    <property type="evidence" value="ECO:0007669"/>
    <property type="project" value="TreeGrafter"/>
</dbReference>
<comment type="caution">
    <text evidence="8">The sequence shown here is derived from an EMBL/GenBank/DDBJ whole genome shotgun (WGS) entry which is preliminary data.</text>
</comment>
<organism evidence="8 9">
    <name type="scientific">Fusarium albosuccineum</name>
    <dbReference type="NCBI Taxonomy" id="1237068"/>
    <lineage>
        <taxon>Eukaryota</taxon>
        <taxon>Fungi</taxon>
        <taxon>Dikarya</taxon>
        <taxon>Ascomycota</taxon>
        <taxon>Pezizomycotina</taxon>
        <taxon>Sordariomycetes</taxon>
        <taxon>Hypocreomycetidae</taxon>
        <taxon>Hypocreales</taxon>
        <taxon>Nectriaceae</taxon>
        <taxon>Fusarium</taxon>
        <taxon>Fusarium decemcellulare species complex</taxon>
    </lineage>
</organism>
<proteinExistence type="predicted"/>
<gene>
    <name evidence="8" type="ORF">FALBO_7719</name>
</gene>
<dbReference type="Proteomes" id="UP000554235">
    <property type="component" value="Unassembled WGS sequence"/>
</dbReference>
<dbReference type="AlphaFoldDB" id="A0A8H4LAV3"/>
<feature type="transmembrane region" description="Helical" evidence="6">
    <location>
        <begin position="55"/>
        <end position="80"/>
    </location>
</feature>
<feature type="transmembrane region" description="Helical" evidence="6">
    <location>
        <begin position="211"/>
        <end position="230"/>
    </location>
</feature>
<dbReference type="PANTHER" id="PTHR23502">
    <property type="entry name" value="MAJOR FACILITATOR SUPERFAMILY"/>
    <property type="match status" value="1"/>
</dbReference>
<evidence type="ECO:0000313" key="9">
    <source>
        <dbReference type="Proteomes" id="UP000554235"/>
    </source>
</evidence>
<dbReference type="PROSITE" id="PS50850">
    <property type="entry name" value="MFS"/>
    <property type="match status" value="1"/>
</dbReference>
<dbReference type="InterPro" id="IPR036259">
    <property type="entry name" value="MFS_trans_sf"/>
</dbReference>
<evidence type="ECO:0000256" key="5">
    <source>
        <dbReference type="ARBA" id="ARBA00023180"/>
    </source>
</evidence>